<dbReference type="RefSeq" id="WP_327921474.1">
    <property type="nucleotide sequence ID" value="NZ_JARMDB010000026.1"/>
</dbReference>
<protein>
    <submittedName>
        <fullName evidence="1">Uncharacterized protein</fullName>
    </submittedName>
</protein>
<dbReference type="EMBL" id="JARMDB010000026">
    <property type="protein sequence ID" value="MED1568636.1"/>
    <property type="molecule type" value="Genomic_DNA"/>
</dbReference>
<dbReference type="Proteomes" id="UP001309448">
    <property type="component" value="Unassembled WGS sequence"/>
</dbReference>
<organism evidence="1 2">
    <name type="scientific">Bacillus paramycoides</name>
    <dbReference type="NCBI Taxonomy" id="2026194"/>
    <lineage>
        <taxon>Bacteria</taxon>
        <taxon>Bacillati</taxon>
        <taxon>Bacillota</taxon>
        <taxon>Bacilli</taxon>
        <taxon>Bacillales</taxon>
        <taxon>Bacillaceae</taxon>
        <taxon>Bacillus</taxon>
        <taxon>Bacillus cereus group</taxon>
    </lineage>
</organism>
<evidence type="ECO:0000313" key="1">
    <source>
        <dbReference type="EMBL" id="MED1568636.1"/>
    </source>
</evidence>
<evidence type="ECO:0000313" key="2">
    <source>
        <dbReference type="Proteomes" id="UP001309448"/>
    </source>
</evidence>
<keyword evidence="2" id="KW-1185">Reference proteome</keyword>
<comment type="caution">
    <text evidence="1">The sequence shown here is derived from an EMBL/GenBank/DDBJ whole genome shotgun (WGS) entry which is preliminary data.</text>
</comment>
<accession>A0ABU6N556</accession>
<proteinExistence type="predicted"/>
<name>A0ABU6N556_9BACI</name>
<sequence>MMKALLIIFLPLIGIILGLYLFKPVKPAPVLQRKKEDQSTLPAENEEDENFYQTINIESEMNIVPIQDALILNDNKTKRKLLIQSLKENSVGSTKVLEKALENEDSETSHYAATAIMEMKRKFLNSMRDLALQLEEHPDDVRVLSAYAEKMNQYLKSTLLDEGTYRQYQSILSDILEKLLEAGQGHKQYYIEKINCDLGLMDFDKAGYYSEKFLKDYPHEEMAYIMALKLHYIGKNPTQLQKVIMSLKNHPVRLSAEGLSIIRFWL</sequence>
<reference evidence="1 2" key="1">
    <citation type="submission" date="2023-03" db="EMBL/GenBank/DDBJ databases">
        <title>Bacillus Genome Sequencing.</title>
        <authorList>
            <person name="Dunlap C."/>
        </authorList>
    </citation>
    <scope>NUCLEOTIDE SEQUENCE [LARGE SCALE GENOMIC DNA]</scope>
    <source>
        <strain evidence="1 2">B-615</strain>
    </source>
</reference>
<gene>
    <name evidence="1" type="ORF">P4U88_22665</name>
</gene>